<name>A0ABR7TAE0_9LACT</name>
<comment type="caution">
    <text evidence="5">The sequence shown here is derived from an EMBL/GenBank/DDBJ whole genome shotgun (WGS) entry which is preliminary data.</text>
</comment>
<dbReference type="RefSeq" id="WP_187948495.1">
    <property type="nucleotide sequence ID" value="NZ_WNJQ01000001.1"/>
</dbReference>
<evidence type="ECO:0000256" key="1">
    <source>
        <dbReference type="ARBA" id="ARBA00008520"/>
    </source>
</evidence>
<dbReference type="PROSITE" id="PS51257">
    <property type="entry name" value="PROKAR_LIPOPROTEIN"/>
    <property type="match status" value="1"/>
</dbReference>
<feature type="signal peptide" evidence="4">
    <location>
        <begin position="1"/>
        <end position="22"/>
    </location>
</feature>
<dbReference type="InterPro" id="IPR006061">
    <property type="entry name" value="SBP_1_CS"/>
</dbReference>
<feature type="chain" id="PRO_5045597225" evidence="4">
    <location>
        <begin position="23"/>
        <end position="442"/>
    </location>
</feature>
<dbReference type="Proteomes" id="UP000638836">
    <property type="component" value="Unassembled WGS sequence"/>
</dbReference>
<dbReference type="EMBL" id="WNJQ01000001">
    <property type="protein sequence ID" value="MBC9824542.1"/>
    <property type="molecule type" value="Genomic_DNA"/>
</dbReference>
<sequence length="442" mass="49974">MNKRKRSWLSLSLIAGTVLLLAACGNGNEEANNTGEDGKKTLEFWSFWGSGPRREKIEALIEDFNASQDEIEVEHVYQPWGDIWTKSLASIAAGDPPDIIVQDINSVEQRADAQQAMNIQSYLDEEDEDIQTRFYPQLWDTILYEDEAYALPFNTDTQVLFYNKDLFEEVGLDPENPPKTWEELEEYARALDKKNGDSWERIGFYPLWNLGTDVWALNADNGTSWFDSEGNVTINTPEKIEALEWILEWQDYYGEDTINTYEAEFGSGVSDPFVSGLVGIRAQNINYYTELLENAPDDFNFGVVALPEHEEGSGNWSWGGGFVLEIPYGAENPEASYEFMKYLTSTEVQEEFGLNSFDIMANKEANENLTNHPDLDEEGQMIYELADKNLEETVITPVPLTAPDFSALVNEQIDEALLGNKTAKEALDDAQSSVESLVEQNK</sequence>
<dbReference type="PROSITE" id="PS01037">
    <property type="entry name" value="SBP_BACTERIAL_1"/>
    <property type="match status" value="1"/>
</dbReference>
<proteinExistence type="inferred from homology"/>
<evidence type="ECO:0000256" key="2">
    <source>
        <dbReference type="ARBA" id="ARBA00022448"/>
    </source>
</evidence>
<dbReference type="Pfam" id="PF01547">
    <property type="entry name" value="SBP_bac_1"/>
    <property type="match status" value="1"/>
</dbReference>
<keyword evidence="3 4" id="KW-0732">Signal</keyword>
<dbReference type="InterPro" id="IPR006059">
    <property type="entry name" value="SBP"/>
</dbReference>
<keyword evidence="2" id="KW-0813">Transport</keyword>
<evidence type="ECO:0000256" key="4">
    <source>
        <dbReference type="SAM" id="SignalP"/>
    </source>
</evidence>
<reference evidence="5 6" key="1">
    <citation type="journal article" date="2020" name="Microorganisms">
        <title>New Insight into Antimicrobial Compounds from Food and Marine-Sourced Carnobacterium Species through Phenotype and Genome Analyses.</title>
        <authorList>
            <person name="Begrem S."/>
            <person name="Ivaniuk F."/>
            <person name="Gigout-Chevalier F."/>
            <person name="Kolypczuk L."/>
            <person name="Bonnetot S."/>
            <person name="Leroi F."/>
            <person name="Grovel O."/>
            <person name="Delbarre-Ladrat C."/>
            <person name="Passerini D."/>
        </authorList>
    </citation>
    <scope>NUCLEOTIDE SEQUENCE [LARGE SCALE GENOMIC DNA]</scope>
    <source>
        <strain evidence="5 6">MIP2551</strain>
    </source>
</reference>
<organism evidence="5 6">
    <name type="scientific">Carnobacterium inhibens</name>
    <dbReference type="NCBI Taxonomy" id="147709"/>
    <lineage>
        <taxon>Bacteria</taxon>
        <taxon>Bacillati</taxon>
        <taxon>Bacillota</taxon>
        <taxon>Bacilli</taxon>
        <taxon>Lactobacillales</taxon>
        <taxon>Carnobacteriaceae</taxon>
        <taxon>Carnobacterium</taxon>
    </lineage>
</organism>
<comment type="similarity">
    <text evidence="1">Belongs to the bacterial solute-binding protein 1 family.</text>
</comment>
<dbReference type="InterPro" id="IPR050490">
    <property type="entry name" value="Bact_solute-bd_prot1"/>
</dbReference>
<accession>A0ABR7TAE0</accession>
<dbReference type="CDD" id="cd14748">
    <property type="entry name" value="PBP2_UgpB"/>
    <property type="match status" value="1"/>
</dbReference>
<protein>
    <submittedName>
        <fullName evidence="5">Extracellular solute-binding protein</fullName>
    </submittedName>
</protein>
<evidence type="ECO:0000313" key="6">
    <source>
        <dbReference type="Proteomes" id="UP000638836"/>
    </source>
</evidence>
<evidence type="ECO:0000256" key="3">
    <source>
        <dbReference type="ARBA" id="ARBA00022729"/>
    </source>
</evidence>
<dbReference type="PANTHER" id="PTHR43649:SF12">
    <property type="entry name" value="DIACETYLCHITOBIOSE BINDING PROTEIN DASA"/>
    <property type="match status" value="1"/>
</dbReference>
<evidence type="ECO:0000313" key="5">
    <source>
        <dbReference type="EMBL" id="MBC9824542.1"/>
    </source>
</evidence>
<gene>
    <name evidence="5" type="ORF">GLO26_01695</name>
</gene>
<keyword evidence="6" id="KW-1185">Reference proteome</keyword>
<dbReference type="PANTHER" id="PTHR43649">
    <property type="entry name" value="ARABINOSE-BINDING PROTEIN-RELATED"/>
    <property type="match status" value="1"/>
</dbReference>
<dbReference type="SUPFAM" id="SSF53850">
    <property type="entry name" value="Periplasmic binding protein-like II"/>
    <property type="match status" value="1"/>
</dbReference>
<dbReference type="Gene3D" id="3.40.190.10">
    <property type="entry name" value="Periplasmic binding protein-like II"/>
    <property type="match status" value="1"/>
</dbReference>